<keyword evidence="5" id="KW-1133">Transmembrane helix</keyword>
<evidence type="ECO:0000256" key="1">
    <source>
        <dbReference type="ARBA" id="ARBA00000085"/>
    </source>
</evidence>
<keyword evidence="3" id="KW-0808">Transferase</keyword>
<name>A0AB38YG42_9GAMM</name>
<evidence type="ECO:0000256" key="2">
    <source>
        <dbReference type="ARBA" id="ARBA00012438"/>
    </source>
</evidence>
<keyword evidence="4 7" id="KW-0418">Kinase</keyword>
<dbReference type="PROSITE" id="PS50109">
    <property type="entry name" value="HIS_KIN"/>
    <property type="match status" value="1"/>
</dbReference>
<feature type="transmembrane region" description="Helical" evidence="5">
    <location>
        <begin position="309"/>
        <end position="327"/>
    </location>
</feature>
<feature type="transmembrane region" description="Helical" evidence="5">
    <location>
        <begin position="334"/>
        <end position="355"/>
    </location>
</feature>
<feature type="domain" description="Histidine kinase" evidence="6">
    <location>
        <begin position="433"/>
        <end position="654"/>
    </location>
</feature>
<keyword evidence="5" id="KW-0812">Transmembrane</keyword>
<dbReference type="AlphaFoldDB" id="A0AB38YG42"/>
<dbReference type="Gene3D" id="2.60.40.2380">
    <property type="match status" value="1"/>
</dbReference>
<dbReference type="InterPro" id="IPR003594">
    <property type="entry name" value="HATPase_dom"/>
</dbReference>
<feature type="transmembrane region" description="Helical" evidence="5">
    <location>
        <begin position="285"/>
        <end position="303"/>
    </location>
</feature>
<dbReference type="PANTHER" id="PTHR43047">
    <property type="entry name" value="TWO-COMPONENT HISTIDINE PROTEIN KINASE"/>
    <property type="match status" value="1"/>
</dbReference>
<evidence type="ECO:0000259" key="6">
    <source>
        <dbReference type="PROSITE" id="PS50109"/>
    </source>
</evidence>
<dbReference type="SUPFAM" id="SSF55874">
    <property type="entry name" value="ATPase domain of HSP90 chaperone/DNA topoisomerase II/histidine kinase"/>
    <property type="match status" value="1"/>
</dbReference>
<evidence type="ECO:0000256" key="5">
    <source>
        <dbReference type="SAM" id="Phobius"/>
    </source>
</evidence>
<comment type="catalytic activity">
    <reaction evidence="1">
        <text>ATP + protein L-histidine = ADP + protein N-phospho-L-histidine.</text>
        <dbReference type="EC" id="2.7.13.3"/>
    </reaction>
</comment>
<feature type="transmembrane region" description="Helical" evidence="5">
    <location>
        <begin position="254"/>
        <end position="273"/>
    </location>
</feature>
<feature type="transmembrane region" description="Helical" evidence="5">
    <location>
        <begin position="367"/>
        <end position="388"/>
    </location>
</feature>
<dbReference type="InterPro" id="IPR011622">
    <property type="entry name" value="7TMR_DISM_rcpt_extracell_dom2"/>
</dbReference>
<gene>
    <name evidence="7" type="ORF">NFC81_15855</name>
</gene>
<accession>A0AB38YG42</accession>
<dbReference type="Pfam" id="PF07696">
    <property type="entry name" value="7TMR-DISMED2"/>
    <property type="match status" value="1"/>
</dbReference>
<protein>
    <recommendedName>
        <fullName evidence="2">histidine kinase</fullName>
        <ecNumber evidence="2">2.7.13.3</ecNumber>
    </recommendedName>
</protein>
<dbReference type="Pfam" id="PF02518">
    <property type="entry name" value="HATPase_c"/>
    <property type="match status" value="1"/>
</dbReference>
<keyword evidence="5" id="KW-0472">Membrane</keyword>
<dbReference type="EMBL" id="CP101717">
    <property type="protein sequence ID" value="WLD58167.1"/>
    <property type="molecule type" value="Genomic_DNA"/>
</dbReference>
<reference evidence="7" key="1">
    <citation type="submission" date="2022-07" db="EMBL/GenBank/DDBJ databases">
        <title>Complete genome sequence of Salinispirillum sp. LH10-3-1 capable of multiple carbohydrate inversion isolated from a soda lake.</title>
        <authorList>
            <person name="Liu J."/>
            <person name="Zhai Y."/>
            <person name="Zhang H."/>
            <person name="Yang H."/>
            <person name="Qu J."/>
            <person name="Li J."/>
        </authorList>
    </citation>
    <scope>NUCLEOTIDE SEQUENCE</scope>
    <source>
        <strain evidence="7">LH 10-3-1</strain>
    </source>
</reference>
<feature type="transmembrane region" description="Helical" evidence="5">
    <location>
        <begin position="189"/>
        <end position="208"/>
    </location>
</feature>
<organism evidence="7">
    <name type="scientific">Salinispirillum sp. LH 10-3-1</name>
    <dbReference type="NCBI Taxonomy" id="2952525"/>
    <lineage>
        <taxon>Bacteria</taxon>
        <taxon>Pseudomonadati</taxon>
        <taxon>Pseudomonadota</taxon>
        <taxon>Gammaproteobacteria</taxon>
        <taxon>Oceanospirillales</taxon>
        <taxon>Saccharospirillaceae</taxon>
        <taxon>Salinispirillum</taxon>
    </lineage>
</organism>
<evidence type="ECO:0000256" key="4">
    <source>
        <dbReference type="ARBA" id="ARBA00022777"/>
    </source>
</evidence>
<dbReference type="Gene3D" id="3.30.565.10">
    <property type="entry name" value="Histidine kinase-like ATPase, C-terminal domain"/>
    <property type="match status" value="1"/>
</dbReference>
<evidence type="ECO:0000313" key="7">
    <source>
        <dbReference type="EMBL" id="WLD58167.1"/>
    </source>
</evidence>
<evidence type="ECO:0000256" key="3">
    <source>
        <dbReference type="ARBA" id="ARBA00022679"/>
    </source>
</evidence>
<feature type="transmembrane region" description="Helical" evidence="5">
    <location>
        <begin position="220"/>
        <end position="242"/>
    </location>
</feature>
<dbReference type="RefSeq" id="WP_304995454.1">
    <property type="nucleotide sequence ID" value="NZ_CP101717.1"/>
</dbReference>
<dbReference type="SMART" id="SM00387">
    <property type="entry name" value="HATPase_c"/>
    <property type="match status" value="1"/>
</dbReference>
<dbReference type="GO" id="GO:0004673">
    <property type="term" value="F:protein histidine kinase activity"/>
    <property type="evidence" value="ECO:0007669"/>
    <property type="project" value="UniProtKB-EC"/>
</dbReference>
<dbReference type="EC" id="2.7.13.3" evidence="2"/>
<dbReference type="InterPro" id="IPR005467">
    <property type="entry name" value="His_kinase_dom"/>
</dbReference>
<proteinExistence type="predicted"/>
<sequence>MKKISHWFGPTFSAWCRTCRNGNLVLLSWLMVGMVSADSIELHNGAHRYDLHHYASGVWLEHWEPEYDAPARTFPSAVPNRGFDDGIFHWRADISNQSDEQIWYLVVRNPSIDRLRISYTALADAPFHQTGDHQNPQRRLFPGNHFVIPLTFDLTPQTLYITATSDDWQFYPMMLVNQTGYQTFVQQEMLAIGAVTGLLLAVFLFNLLQTLLKTHWSFLWAAGTAMLWVVHVWFWYGLGYLWLWPDSPWMQQHIWYLLLPCTGALLLASVVAACTRRLSHLHVSVLNWGAGLGAVLLLGSYVLLSKAAFINITWLWFALLSLLFLYWTRHERRIWTLQMVLAGYIGLSGLFFLYFSVSAHLFSSHMLLLFLLFAVLTALHSFAVYWQYHMSEQKAWRDLQRRSQAYEDQVDEGREILARYRSALESGRSWRYAFTRNLQQRFNVIEAAVTQLRQSVLAEERHELLNQALVASQEGARYISDLSHLEQVLADGYIVDREPMMINDWLSQFDAWFDTQEESGQLFFRAELTEHTDPPPPVIGPATTLHTICLRLLENALQHTQAGFVKLLVEMEGLTDDVVYCAFEVRDSGSGMTPDLVAAIQAFWQQAATPDQQHRLGSGLTIALTLLQKLDASLHVQSTEKAGTSIRFAIALQRQHQEPELGSESAPAP</sequence>
<dbReference type="InterPro" id="IPR036890">
    <property type="entry name" value="HATPase_C_sf"/>
</dbReference>